<accession>A0A1K2AWI8</accession>
<dbReference type="STRING" id="1893.SAMN02787144_1007319"/>
<sequence length="126" mass="14021">MNFVTLSTEGRWTFSYDEDDFIIANRPGANEAVQEALSNHLDDARRLTSVEWLLSEWQVVKASYPEDPIGVAFNATKATLSGVGVVTISSQYEQFDSVTISEENFLSAVLDFRDFLSSAEGSQRES</sequence>
<reference evidence="1 2" key="1">
    <citation type="submission" date="2016-11" db="EMBL/GenBank/DDBJ databases">
        <authorList>
            <person name="Jaros S."/>
            <person name="Januszkiewicz K."/>
            <person name="Wedrychowicz H."/>
        </authorList>
    </citation>
    <scope>NUCLEOTIDE SEQUENCE [LARGE SCALE GENOMIC DNA]</scope>
    <source>
        <strain evidence="1 2">OK807</strain>
    </source>
</reference>
<organism evidence="1 2">
    <name type="scientific">Streptomyces atratus</name>
    <dbReference type="NCBI Taxonomy" id="1893"/>
    <lineage>
        <taxon>Bacteria</taxon>
        <taxon>Bacillati</taxon>
        <taxon>Actinomycetota</taxon>
        <taxon>Actinomycetes</taxon>
        <taxon>Kitasatosporales</taxon>
        <taxon>Streptomycetaceae</taxon>
        <taxon>Streptomyces</taxon>
    </lineage>
</organism>
<gene>
    <name evidence="1" type="ORF">SAMN02787144_1007319</name>
</gene>
<evidence type="ECO:0000313" key="1">
    <source>
        <dbReference type="EMBL" id="SFX90737.1"/>
    </source>
</evidence>
<dbReference type="AlphaFoldDB" id="A0A1K2AWI8"/>
<dbReference type="Proteomes" id="UP000181909">
    <property type="component" value="Unassembled WGS sequence"/>
</dbReference>
<protein>
    <submittedName>
        <fullName evidence="1">Uncharacterized protein</fullName>
    </submittedName>
</protein>
<proteinExistence type="predicted"/>
<name>A0A1K2AWI8_STRAR</name>
<evidence type="ECO:0000313" key="2">
    <source>
        <dbReference type="Proteomes" id="UP000181909"/>
    </source>
</evidence>
<dbReference type="EMBL" id="FPJO01000007">
    <property type="protein sequence ID" value="SFX90737.1"/>
    <property type="molecule type" value="Genomic_DNA"/>
</dbReference>